<dbReference type="SMART" id="SM00184">
    <property type="entry name" value="RING"/>
    <property type="match status" value="1"/>
</dbReference>
<proteinExistence type="predicted"/>
<feature type="compositionally biased region" description="Acidic residues" evidence="2">
    <location>
        <begin position="224"/>
        <end position="248"/>
    </location>
</feature>
<organism evidence="4 5">
    <name type="scientific">Saponaria officinalis</name>
    <name type="common">Common soapwort</name>
    <name type="synonym">Lychnis saponaria</name>
    <dbReference type="NCBI Taxonomy" id="3572"/>
    <lineage>
        <taxon>Eukaryota</taxon>
        <taxon>Viridiplantae</taxon>
        <taxon>Streptophyta</taxon>
        <taxon>Embryophyta</taxon>
        <taxon>Tracheophyta</taxon>
        <taxon>Spermatophyta</taxon>
        <taxon>Magnoliopsida</taxon>
        <taxon>eudicotyledons</taxon>
        <taxon>Gunneridae</taxon>
        <taxon>Pentapetalae</taxon>
        <taxon>Caryophyllales</taxon>
        <taxon>Caryophyllaceae</taxon>
        <taxon>Caryophylleae</taxon>
        <taxon>Saponaria</taxon>
    </lineage>
</organism>
<feature type="compositionally biased region" description="Basic and acidic residues" evidence="2">
    <location>
        <begin position="195"/>
        <end position="207"/>
    </location>
</feature>
<comment type="caution">
    <text evidence="4">The sequence shown here is derived from an EMBL/GenBank/DDBJ whole genome shotgun (WGS) entry which is preliminary data.</text>
</comment>
<evidence type="ECO:0000256" key="2">
    <source>
        <dbReference type="SAM" id="MobiDB-lite"/>
    </source>
</evidence>
<feature type="region of interest" description="Disordered" evidence="2">
    <location>
        <begin position="116"/>
        <end position="258"/>
    </location>
</feature>
<dbReference type="Gene3D" id="3.30.40.10">
    <property type="entry name" value="Zinc/RING finger domain, C3HC4 (zinc finger)"/>
    <property type="match status" value="1"/>
</dbReference>
<dbReference type="GO" id="GO:0008270">
    <property type="term" value="F:zinc ion binding"/>
    <property type="evidence" value="ECO:0007669"/>
    <property type="project" value="UniProtKB-KW"/>
</dbReference>
<gene>
    <name evidence="4" type="ORF">RND81_01G145800</name>
</gene>
<dbReference type="SUPFAM" id="SSF57850">
    <property type="entry name" value="RING/U-box"/>
    <property type="match status" value="1"/>
</dbReference>
<dbReference type="PROSITE" id="PS50089">
    <property type="entry name" value="ZF_RING_2"/>
    <property type="match status" value="1"/>
</dbReference>
<name>A0AAW1NA03_SAPOF</name>
<dbReference type="Proteomes" id="UP001443914">
    <property type="component" value="Unassembled WGS sequence"/>
</dbReference>
<feature type="compositionally biased region" description="Low complexity" evidence="2">
    <location>
        <begin position="146"/>
        <end position="159"/>
    </location>
</feature>
<evidence type="ECO:0000259" key="3">
    <source>
        <dbReference type="PROSITE" id="PS50089"/>
    </source>
</evidence>
<evidence type="ECO:0000313" key="4">
    <source>
        <dbReference type="EMBL" id="KAK9757176.1"/>
    </source>
</evidence>
<sequence>MESDGGGIVVAAATTTPRRLSSQHSTLHDTIVVNELADYLNSGTIVNKNSNSTSPQPVSNITLGDVLNGVKKPPSPKNVVVRNLLDIIRNDETLNAGAGSPNSKNSWKSFKEKLKRKTSRKWMSSMPVPQSDVLPMSRSGRDLMANRNSLRNSLRNNSIRRIDGVPADEMSSMEVDGSGSPRSGGSFRLSATLAAEREETRRRLSRELDEDGKDQDKGDAEGSGTDDDDDDDDDGDGDEDGDGDDSEAGPDFGAPANQPMRMSLMDLLEETDRQAGIDGPTYRLDDEDEEDYEDEDEEEEDEVVDEELGKGEICCSVCMVRHKGSACTPCGHTFCKLCSKELFVQKGNCPLCNNFILEILEIF</sequence>
<evidence type="ECO:0000256" key="1">
    <source>
        <dbReference type="PROSITE-ProRule" id="PRU00175"/>
    </source>
</evidence>
<protein>
    <recommendedName>
        <fullName evidence="3">RING-type domain-containing protein</fullName>
    </recommendedName>
</protein>
<dbReference type="AlphaFoldDB" id="A0AAW1NA03"/>
<dbReference type="Pfam" id="PF13920">
    <property type="entry name" value="zf-C3HC4_3"/>
    <property type="match status" value="1"/>
</dbReference>
<reference evidence="4" key="1">
    <citation type="submission" date="2024-03" db="EMBL/GenBank/DDBJ databases">
        <title>WGS assembly of Saponaria officinalis var. Norfolk2.</title>
        <authorList>
            <person name="Jenkins J."/>
            <person name="Shu S."/>
            <person name="Grimwood J."/>
            <person name="Barry K."/>
            <person name="Goodstein D."/>
            <person name="Schmutz J."/>
            <person name="Leebens-Mack J."/>
            <person name="Osbourn A."/>
        </authorList>
    </citation>
    <scope>NUCLEOTIDE SEQUENCE [LARGE SCALE GENOMIC DNA]</scope>
    <source>
        <strain evidence="4">JIC</strain>
    </source>
</reference>
<keyword evidence="5" id="KW-1185">Reference proteome</keyword>
<feature type="compositionally biased region" description="Acidic residues" evidence="2">
    <location>
        <begin position="285"/>
        <end position="301"/>
    </location>
</feature>
<accession>A0AAW1NA03</accession>
<feature type="compositionally biased region" description="Low complexity" evidence="2">
    <location>
        <begin position="177"/>
        <end position="194"/>
    </location>
</feature>
<dbReference type="InterPro" id="IPR013083">
    <property type="entry name" value="Znf_RING/FYVE/PHD"/>
</dbReference>
<feature type="region of interest" description="Disordered" evidence="2">
    <location>
        <begin position="274"/>
        <end position="301"/>
    </location>
</feature>
<keyword evidence="1" id="KW-0479">Metal-binding</keyword>
<feature type="domain" description="RING-type" evidence="3">
    <location>
        <begin position="315"/>
        <end position="353"/>
    </location>
</feature>
<keyword evidence="1" id="KW-0863">Zinc-finger</keyword>
<keyword evidence="1" id="KW-0862">Zinc</keyword>
<evidence type="ECO:0000313" key="5">
    <source>
        <dbReference type="Proteomes" id="UP001443914"/>
    </source>
</evidence>
<dbReference type="PANTHER" id="PTHR46629">
    <property type="entry name" value="OS01G0917900 PROTEIN"/>
    <property type="match status" value="1"/>
</dbReference>
<dbReference type="InterPro" id="IPR001841">
    <property type="entry name" value="Znf_RING"/>
</dbReference>
<dbReference type="EMBL" id="JBDFQZ010000001">
    <property type="protein sequence ID" value="KAK9757176.1"/>
    <property type="molecule type" value="Genomic_DNA"/>
</dbReference>